<protein>
    <submittedName>
        <fullName evidence="2">Uncharacterized protein</fullName>
    </submittedName>
</protein>
<sequence length="48" mass="5558">MDFFGTLREQVDTVRLPLVAVTVTAVARVHTPVLAILHWHSFRRSTRR</sequence>
<evidence type="ECO:0000313" key="2">
    <source>
        <dbReference type="EMBL" id="SAK89287.1"/>
    </source>
</evidence>
<name>A0A158D666_9BURK</name>
<evidence type="ECO:0000313" key="3">
    <source>
        <dbReference type="Proteomes" id="UP000054870"/>
    </source>
</evidence>
<keyword evidence="1" id="KW-0472">Membrane</keyword>
<accession>A0A158D666</accession>
<reference evidence="2" key="1">
    <citation type="submission" date="2016-01" db="EMBL/GenBank/DDBJ databases">
        <authorList>
            <person name="Peeters C."/>
        </authorList>
    </citation>
    <scope>NUCLEOTIDE SEQUENCE [LARGE SCALE GENOMIC DNA]</scope>
    <source>
        <strain evidence="2">LMG 29318</strain>
    </source>
</reference>
<keyword evidence="3" id="KW-1185">Reference proteome</keyword>
<evidence type="ECO:0000256" key="1">
    <source>
        <dbReference type="SAM" id="Phobius"/>
    </source>
</evidence>
<dbReference type="AlphaFoldDB" id="A0A158D666"/>
<dbReference type="Proteomes" id="UP000054870">
    <property type="component" value="Unassembled WGS sequence"/>
</dbReference>
<keyword evidence="1" id="KW-1133">Transmembrane helix</keyword>
<feature type="transmembrane region" description="Helical" evidence="1">
    <location>
        <begin position="16"/>
        <end position="39"/>
    </location>
</feature>
<dbReference type="EMBL" id="FCOF02000049">
    <property type="protein sequence ID" value="SAK89287.1"/>
    <property type="molecule type" value="Genomic_DNA"/>
</dbReference>
<gene>
    <name evidence="2" type="ORF">AWB75_06150</name>
</gene>
<comment type="caution">
    <text evidence="2">The sequence shown here is derived from an EMBL/GenBank/DDBJ whole genome shotgun (WGS) entry which is preliminary data.</text>
</comment>
<proteinExistence type="predicted"/>
<keyword evidence="1" id="KW-0812">Transmembrane</keyword>
<organism evidence="2 3">
    <name type="scientific">Caballeronia catudaia</name>
    <dbReference type="NCBI Taxonomy" id="1777136"/>
    <lineage>
        <taxon>Bacteria</taxon>
        <taxon>Pseudomonadati</taxon>
        <taxon>Pseudomonadota</taxon>
        <taxon>Betaproteobacteria</taxon>
        <taxon>Burkholderiales</taxon>
        <taxon>Burkholderiaceae</taxon>
        <taxon>Caballeronia</taxon>
    </lineage>
</organism>